<evidence type="ECO:0000313" key="15">
    <source>
        <dbReference type="EMBL" id="KAF5741675.1"/>
    </source>
</evidence>
<comment type="subcellular location">
    <subcellularLocation>
        <location evidence="2">Endoplasmic reticulum lumen</location>
    </subcellularLocation>
</comment>
<protein>
    <recommendedName>
        <fullName evidence="4">protein disulfide-isomerase</fullName>
        <ecNumber evidence="4">5.3.4.1</ecNumber>
    </recommendedName>
</protein>
<dbReference type="GO" id="GO:0003756">
    <property type="term" value="F:protein disulfide isomerase activity"/>
    <property type="evidence" value="ECO:0007669"/>
    <property type="project" value="UniProtKB-EC"/>
</dbReference>
<name>A0A7J7D5N5_TRIWF</name>
<evidence type="ECO:0000256" key="10">
    <source>
        <dbReference type="ARBA" id="ARBA00023235"/>
    </source>
</evidence>
<dbReference type="Pfam" id="PF00085">
    <property type="entry name" value="Thioredoxin"/>
    <property type="match status" value="2"/>
</dbReference>
<evidence type="ECO:0000256" key="4">
    <source>
        <dbReference type="ARBA" id="ARBA00012723"/>
    </source>
</evidence>
<keyword evidence="10 15" id="KW-0413">Isomerase</keyword>
<evidence type="ECO:0000259" key="14">
    <source>
        <dbReference type="PROSITE" id="PS51352"/>
    </source>
</evidence>
<dbReference type="FunFam" id="3.40.30.10:FF:000204">
    <property type="entry name" value="Protein disulfide isomerase-like 1-6"/>
    <property type="match status" value="1"/>
</dbReference>
<feature type="signal peptide" evidence="13">
    <location>
        <begin position="1"/>
        <end position="29"/>
    </location>
</feature>
<evidence type="ECO:0000256" key="13">
    <source>
        <dbReference type="SAM" id="SignalP"/>
    </source>
</evidence>
<comment type="caution">
    <text evidence="15">The sequence shown here is derived from an EMBL/GenBank/DDBJ whole genome shotgun (WGS) entry which is preliminary data.</text>
</comment>
<dbReference type="FunFam" id="3.40.30.10:FF:000201">
    <property type="entry name" value="Protein disulfide isomerase-like 1-5"/>
    <property type="match status" value="1"/>
</dbReference>
<dbReference type="PROSITE" id="PS51352">
    <property type="entry name" value="THIOREDOXIN_2"/>
    <property type="match status" value="2"/>
</dbReference>
<dbReference type="EC" id="5.3.4.1" evidence="4"/>
<evidence type="ECO:0000256" key="6">
    <source>
        <dbReference type="ARBA" id="ARBA00022737"/>
    </source>
</evidence>
<sequence length="539" mass="60915">MFTTKPSSRFTWVTLSLFLLLTFCITTIATEPTSTDIGNEDSEDDLQELLAIDEEEELKQQGEVSKERLSEAEVLSKAQRIVFELNSDSVKRVIDENEFVMVLGYTPWDARSAELMPQFAEAANQLKELGIPLLMAKVDCERYPKVASMLNIKGFPTLLLFVNGTSQAYSGGGFTAEDLVIWARKKTGVPVIRINSVTEAESFLKKHPMFVVGLFKKYEGPDYEEYVKSAAADNEIQFVETSAGNVAKVLFPEIKDTKPFLGIVKSEPERYTSYEGSFEKDNILQFLDHNKFPLVTKLNEMNYARIYSSPVKLQVFVFAEADELKKLFEPFLDVARKFKSKIMFMYIDIQDENLAKPFLTLFGLEETEDTVVTAFDNKMSSKFLLESDPTPNNIEEFCSGLLRGTLSPFFKSQPIPDNKEASVQIVVGKTFDNLVLDSPMDVLLEVHTPWCINCETTSKQIEKLAKHFKGLDTLMFARIDASANEHPKLQVDNYPTLLYYPASDKENPIKLSTKTSSKDLAAFINKQLKAKDQGTKDEL</sequence>
<dbReference type="InterPro" id="IPR013766">
    <property type="entry name" value="Thioredoxin_domain"/>
</dbReference>
<evidence type="ECO:0000256" key="1">
    <source>
        <dbReference type="ARBA" id="ARBA00001182"/>
    </source>
</evidence>
<dbReference type="CDD" id="cd02982">
    <property type="entry name" value="PDI_b'_family"/>
    <property type="match status" value="1"/>
</dbReference>
<dbReference type="EMBL" id="JAAARO010000010">
    <property type="protein sequence ID" value="KAF5741675.1"/>
    <property type="molecule type" value="Genomic_DNA"/>
</dbReference>
<dbReference type="FunFam" id="3.40.30.10:FF:000134">
    <property type="entry name" value="Protein disulfide-isomerase"/>
    <property type="match status" value="1"/>
</dbReference>
<reference evidence="15 16" key="1">
    <citation type="journal article" date="2020" name="Nat. Commun.">
        <title>Genome of Tripterygium wilfordii and identification of cytochrome P450 involved in triptolide biosynthesis.</title>
        <authorList>
            <person name="Tu L."/>
            <person name="Su P."/>
            <person name="Zhang Z."/>
            <person name="Gao L."/>
            <person name="Wang J."/>
            <person name="Hu T."/>
            <person name="Zhou J."/>
            <person name="Zhang Y."/>
            <person name="Zhao Y."/>
            <person name="Liu Y."/>
            <person name="Song Y."/>
            <person name="Tong Y."/>
            <person name="Lu Y."/>
            <person name="Yang J."/>
            <person name="Xu C."/>
            <person name="Jia M."/>
            <person name="Peters R.J."/>
            <person name="Huang L."/>
            <person name="Gao W."/>
        </authorList>
    </citation>
    <scope>NUCLEOTIDE SEQUENCE [LARGE SCALE GENOMIC DNA]</scope>
    <source>
        <strain evidence="16">cv. XIE 37</strain>
        <tissue evidence="15">Leaf</tissue>
    </source>
</reference>
<evidence type="ECO:0000256" key="5">
    <source>
        <dbReference type="ARBA" id="ARBA00022729"/>
    </source>
</evidence>
<dbReference type="OrthoDB" id="427280at2759"/>
<dbReference type="AlphaFoldDB" id="A0A7J7D5N5"/>
<dbReference type="FunFam" id="3.40.30.10:FF:000042">
    <property type="entry name" value="protein disulfide-isomerase A2"/>
    <property type="match status" value="1"/>
</dbReference>
<keyword evidence="6" id="KW-0677">Repeat</keyword>
<dbReference type="Pfam" id="PF13848">
    <property type="entry name" value="Thioredoxin_6"/>
    <property type="match status" value="1"/>
</dbReference>
<comment type="function">
    <text evidence="12">Acts as a protein-folding catalyst that interacts with nascent polypeptides to catalyze the formation, isomerization, and reduction or oxidation of disulfide bonds.</text>
</comment>
<dbReference type="GO" id="GO:0034976">
    <property type="term" value="P:response to endoplasmic reticulum stress"/>
    <property type="evidence" value="ECO:0007669"/>
    <property type="project" value="TreeGrafter"/>
</dbReference>
<accession>A0A7J7D5N5</accession>
<dbReference type="FunCoup" id="A0A7J7D5N5">
    <property type="interactions" value="2195"/>
</dbReference>
<keyword evidence="9" id="KW-0325">Glycoprotein</keyword>
<evidence type="ECO:0000256" key="9">
    <source>
        <dbReference type="ARBA" id="ARBA00023180"/>
    </source>
</evidence>
<dbReference type="GO" id="GO:0006457">
    <property type="term" value="P:protein folding"/>
    <property type="evidence" value="ECO:0007669"/>
    <property type="project" value="TreeGrafter"/>
</dbReference>
<keyword evidence="8" id="KW-1015">Disulfide bond</keyword>
<feature type="domain" description="Thioredoxin" evidence="14">
    <location>
        <begin position="46"/>
        <end position="188"/>
    </location>
</feature>
<evidence type="ECO:0000256" key="3">
    <source>
        <dbReference type="ARBA" id="ARBA00006347"/>
    </source>
</evidence>
<dbReference type="InParanoid" id="A0A7J7D5N5"/>
<dbReference type="CDD" id="cd02961">
    <property type="entry name" value="PDI_a_family"/>
    <property type="match status" value="1"/>
</dbReference>
<dbReference type="PANTHER" id="PTHR18929">
    <property type="entry name" value="PROTEIN DISULFIDE ISOMERASE"/>
    <property type="match status" value="1"/>
</dbReference>
<dbReference type="InterPro" id="IPR036249">
    <property type="entry name" value="Thioredoxin-like_sf"/>
</dbReference>
<dbReference type="Proteomes" id="UP000593562">
    <property type="component" value="Unassembled WGS sequence"/>
</dbReference>
<feature type="chain" id="PRO_5029454684" description="protein disulfide-isomerase" evidence="13">
    <location>
        <begin position="30"/>
        <end position="539"/>
    </location>
</feature>
<keyword evidence="11" id="KW-0676">Redox-active center</keyword>
<dbReference type="SUPFAM" id="SSF52833">
    <property type="entry name" value="Thioredoxin-like"/>
    <property type="match status" value="4"/>
</dbReference>
<comment type="similarity">
    <text evidence="3">Belongs to the protein disulfide isomerase family.</text>
</comment>
<evidence type="ECO:0000256" key="7">
    <source>
        <dbReference type="ARBA" id="ARBA00022824"/>
    </source>
</evidence>
<dbReference type="PANTHER" id="PTHR18929:SF189">
    <property type="entry name" value="PROTEIN DISULFIDE ISOMERASE-LIKE 1-5-RELATED"/>
    <property type="match status" value="1"/>
</dbReference>
<feature type="domain" description="Thioredoxin" evidence="14">
    <location>
        <begin position="401"/>
        <end position="529"/>
    </location>
</feature>
<proteinExistence type="inferred from homology"/>
<dbReference type="CDD" id="cd02995">
    <property type="entry name" value="PDI_a_PDI_a'_C"/>
    <property type="match status" value="1"/>
</dbReference>
<evidence type="ECO:0000313" key="16">
    <source>
        <dbReference type="Proteomes" id="UP000593562"/>
    </source>
</evidence>
<keyword evidence="16" id="KW-1185">Reference proteome</keyword>
<dbReference type="GO" id="GO:0005788">
    <property type="term" value="C:endoplasmic reticulum lumen"/>
    <property type="evidence" value="ECO:0007669"/>
    <property type="project" value="UniProtKB-SubCell"/>
</dbReference>
<dbReference type="Gene3D" id="3.40.30.10">
    <property type="entry name" value="Glutaredoxin"/>
    <property type="match status" value="4"/>
</dbReference>
<organism evidence="15 16">
    <name type="scientific">Tripterygium wilfordii</name>
    <name type="common">Thunder God vine</name>
    <dbReference type="NCBI Taxonomy" id="458696"/>
    <lineage>
        <taxon>Eukaryota</taxon>
        <taxon>Viridiplantae</taxon>
        <taxon>Streptophyta</taxon>
        <taxon>Embryophyta</taxon>
        <taxon>Tracheophyta</taxon>
        <taxon>Spermatophyta</taxon>
        <taxon>Magnoliopsida</taxon>
        <taxon>eudicotyledons</taxon>
        <taxon>Gunneridae</taxon>
        <taxon>Pentapetalae</taxon>
        <taxon>rosids</taxon>
        <taxon>fabids</taxon>
        <taxon>Celastrales</taxon>
        <taxon>Celastraceae</taxon>
        <taxon>Tripterygium</taxon>
    </lineage>
</organism>
<evidence type="ECO:0000256" key="2">
    <source>
        <dbReference type="ARBA" id="ARBA00004319"/>
    </source>
</evidence>
<evidence type="ECO:0000256" key="8">
    <source>
        <dbReference type="ARBA" id="ARBA00023157"/>
    </source>
</evidence>
<keyword evidence="7" id="KW-0256">Endoplasmic reticulum</keyword>
<comment type="catalytic activity">
    <reaction evidence="1">
        <text>Catalyzes the rearrangement of -S-S- bonds in proteins.</text>
        <dbReference type="EC" id="5.3.4.1"/>
    </reaction>
</comment>
<evidence type="ECO:0000256" key="12">
    <source>
        <dbReference type="ARBA" id="ARBA00054003"/>
    </source>
</evidence>
<evidence type="ECO:0000256" key="11">
    <source>
        <dbReference type="ARBA" id="ARBA00023284"/>
    </source>
</evidence>
<gene>
    <name evidence="15" type="ORF">HS088_TW10G00679</name>
</gene>
<dbReference type="CDD" id="cd02981">
    <property type="entry name" value="PDI_b_family"/>
    <property type="match status" value="1"/>
</dbReference>
<keyword evidence="5 13" id="KW-0732">Signal</keyword>